<dbReference type="OrthoDB" id="1489296at2"/>
<dbReference type="SMART" id="SM00028">
    <property type="entry name" value="TPR"/>
    <property type="match status" value="3"/>
</dbReference>
<dbReference type="EMBL" id="LRPC01000031">
    <property type="protein sequence ID" value="KYG71828.1"/>
    <property type="molecule type" value="Genomic_DNA"/>
</dbReference>
<dbReference type="STRING" id="333140.AWW68_17585"/>
<evidence type="ECO:0000256" key="1">
    <source>
        <dbReference type="SAM" id="SignalP"/>
    </source>
</evidence>
<dbReference type="Gene3D" id="1.25.40.10">
    <property type="entry name" value="Tetratricopeptide repeat domain"/>
    <property type="match status" value="2"/>
</dbReference>
<accession>A0A150WZB4</accession>
<keyword evidence="1" id="KW-0732">Signal</keyword>
<protein>
    <recommendedName>
        <fullName evidence="4">OmpA-like domain-containing protein</fullName>
    </recommendedName>
</protein>
<dbReference type="PROSITE" id="PS51257">
    <property type="entry name" value="PROKAR_LIPOPROTEIN"/>
    <property type="match status" value="1"/>
</dbReference>
<gene>
    <name evidence="2" type="ORF">AWW68_17585</name>
</gene>
<dbReference type="Proteomes" id="UP000075606">
    <property type="component" value="Unassembled WGS sequence"/>
</dbReference>
<dbReference type="AlphaFoldDB" id="A0A150WZB4"/>
<evidence type="ECO:0000313" key="3">
    <source>
        <dbReference type="Proteomes" id="UP000075606"/>
    </source>
</evidence>
<proteinExistence type="predicted"/>
<name>A0A150WZB4_9BACT</name>
<reference evidence="2 3" key="1">
    <citation type="submission" date="2016-01" db="EMBL/GenBank/DDBJ databases">
        <title>Genome sequencing of Roseivirga spongicola UST030701-084.</title>
        <authorList>
            <person name="Selvaratnam C."/>
            <person name="Thevarajoo S."/>
            <person name="Goh K.M."/>
            <person name="Ee R."/>
            <person name="Chan K.-G."/>
            <person name="Chong C.S."/>
        </authorList>
    </citation>
    <scope>NUCLEOTIDE SEQUENCE [LARGE SCALE GENOMIC DNA]</scope>
    <source>
        <strain evidence="2 3">UST030701-084</strain>
    </source>
</reference>
<keyword evidence="3" id="KW-1185">Reference proteome</keyword>
<sequence>MKTQTAKKFFLFALVAVFTLSGCALSKMKKMAKDQQLTVTPSPLEVHADTVKFEMSAKLPVKMLKPKKVYQINTFYTYGTQERQLKTVQFREVDYPNSATEQPSITETYMFPYVDGMNRGSLQVQGKALNPKNGNFLETERLGIADGVITTSKLVQPSYYASYAPHGYNDQEELIPTNVEFFFDQGRSVFKTSEKNSDRGEKFAAFIAEKNVTRTVTITGTHSPEGKETFNSELSRERAAAIEAWYREKMDQYDYQNMASQIRFIQKPIVQDWTGLKNMLASYNGITSAQKSEWTNIINGTGSFEQKEKQLQTLSTYNKVFTDIYPQLRTAKTEVLTVKPKKARTEIATLATQIANGSASADALSLEEMLYAAANNPSLTEKQKIYEAAAKKNDTYVVHNNLGAVHLQMAMQTSGREMTNHVKTALNHFNISNQKQANVYAQANMGMALAMQENLWGAHDALTKAVAMNPGNEVSQGVNGAKGYVETRVGRYDLAIASLNRATNRSVDQFNKGLVQLLRKDFRNAQSTLESVISSDRGYVMAHYAAAVAAARQDNENKVIEHLRNAINADSSLKSKAATDLEFRQYTGSQAFMDLIN</sequence>
<dbReference type="Gene3D" id="3.30.1330.60">
    <property type="entry name" value="OmpA-like domain"/>
    <property type="match status" value="1"/>
</dbReference>
<feature type="chain" id="PRO_5007574000" description="OmpA-like domain-containing protein" evidence="1">
    <location>
        <begin position="27"/>
        <end position="597"/>
    </location>
</feature>
<evidence type="ECO:0000313" key="2">
    <source>
        <dbReference type="EMBL" id="KYG71828.1"/>
    </source>
</evidence>
<dbReference type="InterPro" id="IPR019734">
    <property type="entry name" value="TPR_rpt"/>
</dbReference>
<dbReference type="InterPro" id="IPR036737">
    <property type="entry name" value="OmpA-like_sf"/>
</dbReference>
<feature type="signal peptide" evidence="1">
    <location>
        <begin position="1"/>
        <end position="26"/>
    </location>
</feature>
<dbReference type="SUPFAM" id="SSF48452">
    <property type="entry name" value="TPR-like"/>
    <property type="match status" value="1"/>
</dbReference>
<comment type="caution">
    <text evidence="2">The sequence shown here is derived from an EMBL/GenBank/DDBJ whole genome shotgun (WGS) entry which is preliminary data.</text>
</comment>
<dbReference type="InterPro" id="IPR011990">
    <property type="entry name" value="TPR-like_helical_dom_sf"/>
</dbReference>
<dbReference type="RefSeq" id="WP_068224854.1">
    <property type="nucleotide sequence ID" value="NZ_CP139724.1"/>
</dbReference>
<dbReference type="NCBIfam" id="NF047558">
    <property type="entry name" value="TPR_END_plus"/>
    <property type="match status" value="1"/>
</dbReference>
<organism evidence="2 3">
    <name type="scientific">Roseivirga spongicola</name>
    <dbReference type="NCBI Taxonomy" id="333140"/>
    <lineage>
        <taxon>Bacteria</taxon>
        <taxon>Pseudomonadati</taxon>
        <taxon>Bacteroidota</taxon>
        <taxon>Cytophagia</taxon>
        <taxon>Cytophagales</taxon>
        <taxon>Roseivirgaceae</taxon>
        <taxon>Roseivirga</taxon>
    </lineage>
</organism>
<evidence type="ECO:0008006" key="4">
    <source>
        <dbReference type="Google" id="ProtNLM"/>
    </source>
</evidence>